<proteinExistence type="predicted"/>
<accession>Q49880</accession>
<organism evidence="1">
    <name type="scientific">Mycobacterium leprae</name>
    <dbReference type="NCBI Taxonomy" id="1769"/>
    <lineage>
        <taxon>Bacteria</taxon>
        <taxon>Bacillati</taxon>
        <taxon>Actinomycetota</taxon>
        <taxon>Actinomycetes</taxon>
        <taxon>Mycobacteriales</taxon>
        <taxon>Mycobacteriaceae</taxon>
        <taxon>Mycobacterium</taxon>
    </lineage>
</organism>
<protein>
    <submittedName>
        <fullName evidence="1">B229_F3_123</fullName>
    </submittedName>
</protein>
<dbReference type="PIR" id="S73008">
    <property type="entry name" value="S73008"/>
</dbReference>
<dbReference type="EMBL" id="U00020">
    <property type="protein sequence ID" value="AAA17322.1"/>
    <property type="molecule type" value="Genomic_DNA"/>
</dbReference>
<sequence length="189" mass="21138">MVDTIVDTVYTPEHQREPDGLDQRVDKKLCRKFINYDILSAIVAKSSGWQWTRSSRADSRVGCARPATSHRAVYGVGGAWSRFTSPVLASRTCSRSRARPEVSDAKILTIALDSEIGAVTVHSDRSCDGYRLTGVPTPRSATLRWPARSWFTPMTTGLGDRAANQQLGLRRTLRARKFSDRHCQGSWRE</sequence>
<name>Q49880_MYCLR</name>
<dbReference type="AlphaFoldDB" id="Q49880"/>
<reference evidence="1" key="2">
    <citation type="submission" date="1994-03" db="EMBL/GenBank/DDBJ databases">
        <authorList>
            <person name="Robison K."/>
        </authorList>
    </citation>
    <scope>NUCLEOTIDE SEQUENCE</scope>
</reference>
<evidence type="ECO:0000313" key="1">
    <source>
        <dbReference type="EMBL" id="AAA17322.1"/>
    </source>
</evidence>
<reference evidence="1" key="1">
    <citation type="submission" date="1994-01" db="EMBL/GenBank/DDBJ databases">
        <authorList>
            <person name="Smith D.R."/>
        </authorList>
    </citation>
    <scope>NUCLEOTIDE SEQUENCE</scope>
</reference>